<sequence length="143" mass="15549">MPFFKVLLLGLLSLVGGCTDLISTKVINPYPDEPERHMRISTSLRAISGVAWSLEQDGSFVSFGGPLGGKIDFPLSRVILISNTGITLETASDTFREATKVQTLHDEAEAYCGEIGYIRKEIGGSYVGTKNGDLFFVDLCEPE</sequence>
<keyword evidence="2" id="KW-1185">Reference proteome</keyword>
<protein>
    <submittedName>
        <fullName evidence="1">Uncharacterized protein</fullName>
    </submittedName>
</protein>
<evidence type="ECO:0000313" key="2">
    <source>
        <dbReference type="Proteomes" id="UP000184074"/>
    </source>
</evidence>
<gene>
    <name evidence="1" type="ORF">SAMN05444003_3177</name>
</gene>
<dbReference type="PROSITE" id="PS51257">
    <property type="entry name" value="PROKAR_LIPOPROTEIN"/>
    <property type="match status" value="1"/>
</dbReference>
<dbReference type="AlphaFoldDB" id="A0A1M5SXL3"/>
<name>A0A1M5SXL3_9RHOB</name>
<reference evidence="1 2" key="1">
    <citation type="submission" date="2016-11" db="EMBL/GenBank/DDBJ databases">
        <authorList>
            <person name="Jaros S."/>
            <person name="Januszkiewicz K."/>
            <person name="Wedrychowicz H."/>
        </authorList>
    </citation>
    <scope>NUCLEOTIDE SEQUENCE [LARGE SCALE GENOMIC DNA]</scope>
    <source>
        <strain evidence="1 2">DSM 28715</strain>
    </source>
</reference>
<proteinExistence type="predicted"/>
<evidence type="ECO:0000313" key="1">
    <source>
        <dbReference type="EMBL" id="SHH43206.1"/>
    </source>
</evidence>
<dbReference type="Proteomes" id="UP000184074">
    <property type="component" value="Unassembled WGS sequence"/>
</dbReference>
<dbReference type="STRING" id="1508389.SAMN05444003_3177"/>
<accession>A0A1M5SXL3</accession>
<dbReference type="EMBL" id="FQXB01000007">
    <property type="protein sequence ID" value="SHH43206.1"/>
    <property type="molecule type" value="Genomic_DNA"/>
</dbReference>
<organism evidence="1 2">
    <name type="scientific">Cognatiyoonia sediminum</name>
    <dbReference type="NCBI Taxonomy" id="1508389"/>
    <lineage>
        <taxon>Bacteria</taxon>
        <taxon>Pseudomonadati</taxon>
        <taxon>Pseudomonadota</taxon>
        <taxon>Alphaproteobacteria</taxon>
        <taxon>Rhodobacterales</taxon>
        <taxon>Paracoccaceae</taxon>
        <taxon>Cognatiyoonia</taxon>
    </lineage>
</organism>